<dbReference type="Proteomes" id="UP000474024">
    <property type="component" value="Unassembled WGS sequence"/>
</dbReference>
<evidence type="ECO:0000313" key="7">
    <source>
        <dbReference type="Proteomes" id="UP000474024"/>
    </source>
</evidence>
<keyword evidence="5" id="KW-0472">Membrane</keyword>
<name>A0A6L5YQJ2_9FIRM</name>
<accession>A0A6L5YQJ2</accession>
<dbReference type="RefSeq" id="WP_154429102.1">
    <property type="nucleotide sequence ID" value="NZ_VUNI01000004.1"/>
</dbReference>
<dbReference type="GO" id="GO:0030001">
    <property type="term" value="P:metal ion transport"/>
    <property type="evidence" value="ECO:0007669"/>
    <property type="project" value="InterPro"/>
</dbReference>
<keyword evidence="3" id="KW-0732">Signal</keyword>
<reference evidence="6 7" key="1">
    <citation type="submission" date="2019-08" db="EMBL/GenBank/DDBJ databases">
        <title>In-depth cultivation of the pig gut microbiome towards novel bacterial diversity and tailored functional studies.</title>
        <authorList>
            <person name="Wylensek D."/>
            <person name="Hitch T.C.A."/>
            <person name="Clavel T."/>
        </authorList>
    </citation>
    <scope>NUCLEOTIDE SEQUENCE [LARGE SCALE GENOMIC DNA]</scope>
    <source>
        <strain evidence="6 7">MUC/MUC-530-WT-4D</strain>
    </source>
</reference>
<protein>
    <submittedName>
        <fullName evidence="6">Zinc ABC transporter substrate-binding protein</fullName>
    </submittedName>
</protein>
<evidence type="ECO:0000256" key="4">
    <source>
        <dbReference type="SAM" id="Coils"/>
    </source>
</evidence>
<dbReference type="SUPFAM" id="SSF53807">
    <property type="entry name" value="Helical backbone' metal receptor"/>
    <property type="match status" value="1"/>
</dbReference>
<keyword evidence="7" id="KW-1185">Reference proteome</keyword>
<dbReference type="GO" id="GO:0046872">
    <property type="term" value="F:metal ion binding"/>
    <property type="evidence" value="ECO:0007669"/>
    <property type="project" value="InterPro"/>
</dbReference>
<evidence type="ECO:0000256" key="1">
    <source>
        <dbReference type="ARBA" id="ARBA00011028"/>
    </source>
</evidence>
<proteinExistence type="inferred from homology"/>
<dbReference type="AlphaFoldDB" id="A0A6L5YQJ2"/>
<evidence type="ECO:0000256" key="5">
    <source>
        <dbReference type="SAM" id="Phobius"/>
    </source>
</evidence>
<dbReference type="InterPro" id="IPR006127">
    <property type="entry name" value="ZnuA-like"/>
</dbReference>
<dbReference type="PANTHER" id="PTHR42953">
    <property type="entry name" value="HIGH-AFFINITY ZINC UPTAKE SYSTEM PROTEIN ZNUA-RELATED"/>
    <property type="match status" value="1"/>
</dbReference>
<comment type="caution">
    <text evidence="6">The sequence shown here is derived from an EMBL/GenBank/DDBJ whole genome shotgun (WGS) entry which is preliminary data.</text>
</comment>
<keyword evidence="4" id="KW-0175">Coiled coil</keyword>
<dbReference type="PANTHER" id="PTHR42953:SF3">
    <property type="entry name" value="HIGH-AFFINITY ZINC UPTAKE SYSTEM PROTEIN ZNUA"/>
    <property type="match status" value="1"/>
</dbReference>
<keyword evidence="5" id="KW-0812">Transmembrane</keyword>
<feature type="transmembrane region" description="Helical" evidence="5">
    <location>
        <begin position="6"/>
        <end position="26"/>
    </location>
</feature>
<evidence type="ECO:0000256" key="2">
    <source>
        <dbReference type="ARBA" id="ARBA00022448"/>
    </source>
</evidence>
<dbReference type="EMBL" id="VUNI01000004">
    <property type="protein sequence ID" value="MST74219.1"/>
    <property type="molecule type" value="Genomic_DNA"/>
</dbReference>
<evidence type="ECO:0000313" key="6">
    <source>
        <dbReference type="EMBL" id="MST74219.1"/>
    </source>
</evidence>
<dbReference type="Pfam" id="PF01297">
    <property type="entry name" value="ZnuA"/>
    <property type="match status" value="1"/>
</dbReference>
<keyword evidence="5" id="KW-1133">Transmembrane helix</keyword>
<comment type="similarity">
    <text evidence="1">Belongs to the bacterial solute-binding protein 9 family.</text>
</comment>
<sequence>MKKKNAIVFAMLAGILIVAIALTMLYTSTTEDKKDKTQFTIVTSFYPMYVAAENVIGDVKGVTLENLSEPQTGCLHDYQLTTEDMKLLSKADLFIVNGGGIETFLTDVASNYPELDIIEACQNVPLLDDGDEENAHAWMSISDYRIQLATIESALEQADPEHADAYHENAKAYDEKLAALQDEQDEIRQAAKGQNVIIFHEAYDYVAEDYGLNVSYVLDLDEERQVSAGEVADVLDQIQKDNVSYIFAEELYGSDMGKTVESESNVKVIYLDACNRGDYSKDSYLTAMQSNIDKLREAFCK</sequence>
<keyword evidence="2" id="KW-0813">Transport</keyword>
<dbReference type="Gene3D" id="3.40.50.1980">
    <property type="entry name" value="Nitrogenase molybdenum iron protein domain"/>
    <property type="match status" value="2"/>
</dbReference>
<dbReference type="InterPro" id="IPR050492">
    <property type="entry name" value="Bact_metal-bind_prot9"/>
</dbReference>
<dbReference type="InterPro" id="IPR018247">
    <property type="entry name" value="EF_Hand_1_Ca_BS"/>
</dbReference>
<dbReference type="PROSITE" id="PS00018">
    <property type="entry name" value="EF_HAND_1"/>
    <property type="match status" value="1"/>
</dbReference>
<evidence type="ECO:0000256" key="3">
    <source>
        <dbReference type="ARBA" id="ARBA00022729"/>
    </source>
</evidence>
<gene>
    <name evidence="6" type="ORF">FYJ75_04095</name>
</gene>
<feature type="coiled-coil region" evidence="4">
    <location>
        <begin position="163"/>
        <end position="190"/>
    </location>
</feature>
<organism evidence="6 7">
    <name type="scientific">Roseburia porci</name>
    <dbReference type="NCBI Taxonomy" id="2605790"/>
    <lineage>
        <taxon>Bacteria</taxon>
        <taxon>Bacillati</taxon>
        <taxon>Bacillota</taxon>
        <taxon>Clostridia</taxon>
        <taxon>Lachnospirales</taxon>
        <taxon>Lachnospiraceae</taxon>
        <taxon>Roseburia</taxon>
    </lineage>
</organism>